<feature type="region of interest" description="Disordered" evidence="1">
    <location>
        <begin position="167"/>
        <end position="187"/>
    </location>
</feature>
<dbReference type="EMBL" id="JBFXLU010000058">
    <property type="protein sequence ID" value="KAL2847141.1"/>
    <property type="molecule type" value="Genomic_DNA"/>
</dbReference>
<reference evidence="4 5" key="1">
    <citation type="submission" date="2024-07" db="EMBL/GenBank/DDBJ databases">
        <title>Section-level genome sequencing and comparative genomics of Aspergillus sections Usti and Cavernicolus.</title>
        <authorList>
            <consortium name="Lawrence Berkeley National Laboratory"/>
            <person name="Nybo J.L."/>
            <person name="Vesth T.C."/>
            <person name="Theobald S."/>
            <person name="Frisvad J.C."/>
            <person name="Larsen T.O."/>
            <person name="Kjaerboelling I."/>
            <person name="Rothschild-Mancinelli K."/>
            <person name="Lyhne E.K."/>
            <person name="Kogle M.E."/>
            <person name="Barry K."/>
            <person name="Clum A."/>
            <person name="Na H."/>
            <person name="Ledsgaard L."/>
            <person name="Lin J."/>
            <person name="Lipzen A."/>
            <person name="Kuo A."/>
            <person name="Riley R."/>
            <person name="Mondo S."/>
            <person name="Labutti K."/>
            <person name="Haridas S."/>
            <person name="Pangalinan J."/>
            <person name="Salamov A.A."/>
            <person name="Simmons B.A."/>
            <person name="Magnuson J.K."/>
            <person name="Chen J."/>
            <person name="Drula E."/>
            <person name="Henrissat B."/>
            <person name="Wiebenga A."/>
            <person name="Lubbers R.J."/>
            <person name="Gomes A.C."/>
            <person name="Makela M.R."/>
            <person name="Stajich J."/>
            <person name="Grigoriev I.V."/>
            <person name="Mortensen U.H."/>
            <person name="De Vries R.P."/>
            <person name="Baker S.E."/>
            <person name="Andersen M.R."/>
        </authorList>
    </citation>
    <scope>NUCLEOTIDE SEQUENCE [LARGE SCALE GENOMIC DNA]</scope>
    <source>
        <strain evidence="4 5">CBS 123904</strain>
    </source>
</reference>
<feature type="transmembrane region" description="Helical" evidence="2">
    <location>
        <begin position="197"/>
        <end position="220"/>
    </location>
</feature>
<gene>
    <name evidence="4" type="ORF">BJY01DRAFT_246915</name>
</gene>
<comment type="caution">
    <text evidence="4">The sequence shown here is derived from an EMBL/GenBank/DDBJ whole genome shotgun (WGS) entry which is preliminary data.</text>
</comment>
<name>A0ABR4K491_9EURO</name>
<proteinExistence type="predicted"/>
<feature type="chain" id="PRO_5045131246" evidence="3">
    <location>
        <begin position="30"/>
        <end position="288"/>
    </location>
</feature>
<keyword evidence="2" id="KW-0472">Membrane</keyword>
<evidence type="ECO:0000313" key="5">
    <source>
        <dbReference type="Proteomes" id="UP001610446"/>
    </source>
</evidence>
<evidence type="ECO:0000256" key="3">
    <source>
        <dbReference type="SAM" id="SignalP"/>
    </source>
</evidence>
<evidence type="ECO:0000313" key="4">
    <source>
        <dbReference type="EMBL" id="KAL2847141.1"/>
    </source>
</evidence>
<protein>
    <submittedName>
        <fullName evidence="4">Uncharacterized protein</fullName>
    </submittedName>
</protein>
<accession>A0ABR4K491</accession>
<keyword evidence="3" id="KW-0732">Signal</keyword>
<feature type="signal peptide" evidence="3">
    <location>
        <begin position="1"/>
        <end position="29"/>
    </location>
</feature>
<feature type="region of interest" description="Disordered" evidence="1">
    <location>
        <begin position="242"/>
        <end position="263"/>
    </location>
</feature>
<sequence>MAPISTLTTTFPPLLLFLFLFLFPTTSLARECYLMSGKPAPSDYTPCNASLPESSSSTHSPCCASDSSVCLSSGLCLSSNGLIYENGCTDATWESPDCPHVCPDASTAWRGKGSGGNWEDGKKRDYWQVMGCSAGVVCRRATGEDEGCCGDDTLAVQFTPGLPVATGAGTASATPSSDGVASEGTDTANCAKRERTIGAAVGASLGAALVGALGAVWFLLHRQKKLAATLGEYRAAEAQGPGIDGGFSHAPPRQLSRNSPFTPFAELSGQRKYELSTESSVSPSTAPS</sequence>
<keyword evidence="5" id="KW-1185">Reference proteome</keyword>
<dbReference type="Proteomes" id="UP001610446">
    <property type="component" value="Unassembled WGS sequence"/>
</dbReference>
<evidence type="ECO:0000256" key="1">
    <source>
        <dbReference type="SAM" id="MobiDB-lite"/>
    </source>
</evidence>
<keyword evidence="2" id="KW-1133">Transmembrane helix</keyword>
<evidence type="ECO:0000256" key="2">
    <source>
        <dbReference type="SAM" id="Phobius"/>
    </source>
</evidence>
<organism evidence="4 5">
    <name type="scientific">Aspergillus pseudoustus</name>
    <dbReference type="NCBI Taxonomy" id="1810923"/>
    <lineage>
        <taxon>Eukaryota</taxon>
        <taxon>Fungi</taxon>
        <taxon>Dikarya</taxon>
        <taxon>Ascomycota</taxon>
        <taxon>Pezizomycotina</taxon>
        <taxon>Eurotiomycetes</taxon>
        <taxon>Eurotiomycetidae</taxon>
        <taxon>Eurotiales</taxon>
        <taxon>Aspergillaceae</taxon>
        <taxon>Aspergillus</taxon>
        <taxon>Aspergillus subgen. Nidulantes</taxon>
    </lineage>
</organism>
<feature type="region of interest" description="Disordered" evidence="1">
    <location>
        <begin position="269"/>
        <end position="288"/>
    </location>
</feature>
<feature type="compositionally biased region" description="Polar residues" evidence="1">
    <location>
        <begin position="276"/>
        <end position="288"/>
    </location>
</feature>
<keyword evidence="2" id="KW-0812">Transmembrane</keyword>
<feature type="compositionally biased region" description="Low complexity" evidence="1">
    <location>
        <begin position="167"/>
        <end position="179"/>
    </location>
</feature>